<dbReference type="InterPro" id="IPR003594">
    <property type="entry name" value="HATPase_dom"/>
</dbReference>
<dbReference type="Pfam" id="PF06580">
    <property type="entry name" value="His_kinase"/>
    <property type="match status" value="1"/>
</dbReference>
<dbReference type="Pfam" id="PF02518">
    <property type="entry name" value="HATPase_c"/>
    <property type="match status" value="1"/>
</dbReference>
<evidence type="ECO:0000259" key="7">
    <source>
        <dbReference type="PROSITE" id="PS50109"/>
    </source>
</evidence>
<dbReference type="GO" id="GO:0016020">
    <property type="term" value="C:membrane"/>
    <property type="evidence" value="ECO:0007669"/>
    <property type="project" value="InterPro"/>
</dbReference>
<keyword evidence="5" id="KW-0902">Two-component regulatory system</keyword>
<comment type="caution">
    <text evidence="8">The sequence shown here is derived from an EMBL/GenBank/DDBJ whole genome shotgun (WGS) entry which is preliminary data.</text>
</comment>
<dbReference type="PANTHER" id="PTHR34220">
    <property type="entry name" value="SENSOR HISTIDINE KINASE YPDA"/>
    <property type="match status" value="1"/>
</dbReference>
<dbReference type="InterPro" id="IPR004358">
    <property type="entry name" value="Sig_transdc_His_kin-like_C"/>
</dbReference>
<comment type="catalytic activity">
    <reaction evidence="1">
        <text>ATP + protein L-histidine = ADP + protein N-phospho-L-histidine.</text>
        <dbReference type="EC" id="2.7.13.3"/>
    </reaction>
</comment>
<dbReference type="OrthoDB" id="9776552at2"/>
<dbReference type="PROSITE" id="PS50109">
    <property type="entry name" value="HIS_KIN"/>
    <property type="match status" value="1"/>
</dbReference>
<protein>
    <recommendedName>
        <fullName evidence="2">histidine kinase</fullName>
        <ecNumber evidence="2">2.7.13.3</ecNumber>
    </recommendedName>
</protein>
<dbReference type="InterPro" id="IPR050640">
    <property type="entry name" value="Bact_2-comp_sensor_kinase"/>
</dbReference>
<evidence type="ECO:0000256" key="4">
    <source>
        <dbReference type="ARBA" id="ARBA00022777"/>
    </source>
</evidence>
<dbReference type="GO" id="GO:0000155">
    <property type="term" value="F:phosphorelay sensor kinase activity"/>
    <property type="evidence" value="ECO:0007669"/>
    <property type="project" value="InterPro"/>
</dbReference>
<dbReference type="Gene3D" id="6.10.340.10">
    <property type="match status" value="1"/>
</dbReference>
<accession>A0A0R1XPL1</accession>
<dbReference type="AlphaFoldDB" id="A0A0R1XPL1"/>
<dbReference type="PRINTS" id="PR00344">
    <property type="entry name" value="BCTRLSENSOR"/>
</dbReference>
<dbReference type="Proteomes" id="UP000050949">
    <property type="component" value="Unassembled WGS sequence"/>
</dbReference>
<dbReference type="Gene3D" id="3.30.565.10">
    <property type="entry name" value="Histidine kinase-like ATPase, C-terminal domain"/>
    <property type="match status" value="1"/>
</dbReference>
<keyword evidence="6" id="KW-1133">Transmembrane helix</keyword>
<dbReference type="eggNOG" id="COG2972">
    <property type="taxonomic scope" value="Bacteria"/>
</dbReference>
<evidence type="ECO:0000256" key="1">
    <source>
        <dbReference type="ARBA" id="ARBA00000085"/>
    </source>
</evidence>
<evidence type="ECO:0000256" key="6">
    <source>
        <dbReference type="SAM" id="Phobius"/>
    </source>
</evidence>
<evidence type="ECO:0000313" key="8">
    <source>
        <dbReference type="EMBL" id="KRM29867.1"/>
    </source>
</evidence>
<sequence length="560" mass="63050">MIRPWQRWSLWVKIFVSMLAVSVPVILLLGTISFVQGHEMDKETTQTYLKNEVDSSLEIMKGKATTAEGIINALSFNNAIGNTFESQATQRDIYAAYLNFRDYVDPTQKVLMTLNPDLQRIDYYTDSQVAGMRENVHSLQDKTNPPFVAKLGYSENPQWFADSDHVYAIRAFPISITPETHTLVMLTYDRPTFFAPLVKKNAMLIFTVTNAAGQTIFTDKRWNSRQFTAGGPAIRIGTTGWQLRMQYDGALDRDNRIVSWTIIGVIISLVLIMLLTRYFTNMISANFRRLKGNIQQVIADPAQNVSFTTNEQDEFGQLSNSVGAMVDQLKALNDQAMQAEIEKQSSKYDALVNQINSHFLYNTLSMIDWQARQSGNPVISMAVRELSTFYRTTLNHGHSGKLLKNEIDNIKAYITLQLVLHDTFQVSYDIDPRLLRARAINLMIQPIVENAIEHGLHEEKADAEIFISVRQEADQLWVQVTDNGVGIAPAQLPLLLSREAAGYGLRNVDQRIKFYFGPAYGLTIDSQLGVGTSVTIKLPLLIEEEKTNGSAGHESIDAPH</sequence>
<dbReference type="EMBL" id="AZFW01000009">
    <property type="protein sequence ID" value="KRM29867.1"/>
    <property type="molecule type" value="Genomic_DNA"/>
</dbReference>
<evidence type="ECO:0000256" key="5">
    <source>
        <dbReference type="ARBA" id="ARBA00023012"/>
    </source>
</evidence>
<evidence type="ECO:0000256" key="3">
    <source>
        <dbReference type="ARBA" id="ARBA00022679"/>
    </source>
</evidence>
<reference evidence="8 9" key="1">
    <citation type="journal article" date="2015" name="Genome Announc.">
        <title>Expanding the biotechnology potential of lactobacilli through comparative genomics of 213 strains and associated genera.</title>
        <authorList>
            <person name="Sun Z."/>
            <person name="Harris H.M."/>
            <person name="McCann A."/>
            <person name="Guo C."/>
            <person name="Argimon S."/>
            <person name="Zhang W."/>
            <person name="Yang X."/>
            <person name="Jeffery I.B."/>
            <person name="Cooney J.C."/>
            <person name="Kagawa T.F."/>
            <person name="Liu W."/>
            <person name="Song Y."/>
            <person name="Salvetti E."/>
            <person name="Wrobel A."/>
            <person name="Rasinkangas P."/>
            <person name="Parkhill J."/>
            <person name="Rea M.C."/>
            <person name="O'Sullivan O."/>
            <person name="Ritari J."/>
            <person name="Douillard F.P."/>
            <person name="Paul Ross R."/>
            <person name="Yang R."/>
            <person name="Briner A.E."/>
            <person name="Felis G.E."/>
            <person name="de Vos W.M."/>
            <person name="Barrangou R."/>
            <person name="Klaenhammer T.R."/>
            <person name="Caufield P.W."/>
            <person name="Cui Y."/>
            <person name="Zhang H."/>
            <person name="O'Toole P.W."/>
        </authorList>
    </citation>
    <scope>NUCLEOTIDE SEQUENCE [LARGE SCALE GENOMIC DNA]</scope>
    <source>
        <strain evidence="8 9">DSM 16991</strain>
    </source>
</reference>
<keyword evidence="4" id="KW-0418">Kinase</keyword>
<proteinExistence type="predicted"/>
<dbReference type="RefSeq" id="WP_027828597.1">
    <property type="nucleotide sequence ID" value="NZ_AUEH01000023.1"/>
</dbReference>
<gene>
    <name evidence="8" type="ORF">FC91_GL000239</name>
</gene>
<evidence type="ECO:0000313" key="9">
    <source>
        <dbReference type="Proteomes" id="UP000050949"/>
    </source>
</evidence>
<dbReference type="PANTHER" id="PTHR34220:SF7">
    <property type="entry name" value="SENSOR HISTIDINE KINASE YPDA"/>
    <property type="match status" value="1"/>
</dbReference>
<dbReference type="SUPFAM" id="SSF55874">
    <property type="entry name" value="ATPase domain of HSP90 chaperone/DNA topoisomerase II/histidine kinase"/>
    <property type="match status" value="1"/>
</dbReference>
<dbReference type="SMART" id="SM00387">
    <property type="entry name" value="HATPase_c"/>
    <property type="match status" value="1"/>
</dbReference>
<keyword evidence="6" id="KW-0812">Transmembrane</keyword>
<name>A0A0R1XPL1_9LACO</name>
<keyword evidence="6" id="KW-0472">Membrane</keyword>
<keyword evidence="3" id="KW-0808">Transferase</keyword>
<feature type="transmembrane region" description="Helical" evidence="6">
    <location>
        <begin position="257"/>
        <end position="279"/>
    </location>
</feature>
<dbReference type="EC" id="2.7.13.3" evidence="2"/>
<dbReference type="InterPro" id="IPR010559">
    <property type="entry name" value="Sig_transdc_His_kin_internal"/>
</dbReference>
<dbReference type="InterPro" id="IPR036890">
    <property type="entry name" value="HATPase_C_sf"/>
</dbReference>
<organism evidence="8 9">
    <name type="scientific">Schleiferilactobacillus harbinensis DSM 16991</name>
    <dbReference type="NCBI Taxonomy" id="1122147"/>
    <lineage>
        <taxon>Bacteria</taxon>
        <taxon>Bacillati</taxon>
        <taxon>Bacillota</taxon>
        <taxon>Bacilli</taxon>
        <taxon>Lactobacillales</taxon>
        <taxon>Lactobacillaceae</taxon>
        <taxon>Schleiferilactobacillus</taxon>
    </lineage>
</organism>
<feature type="domain" description="Histidine kinase" evidence="7">
    <location>
        <begin position="443"/>
        <end position="542"/>
    </location>
</feature>
<dbReference type="InterPro" id="IPR005467">
    <property type="entry name" value="His_kinase_dom"/>
</dbReference>
<dbReference type="PATRIC" id="fig|1122147.4.peg.250"/>
<evidence type="ECO:0000256" key="2">
    <source>
        <dbReference type="ARBA" id="ARBA00012438"/>
    </source>
</evidence>